<dbReference type="EMBL" id="CP001280">
    <property type="protein sequence ID" value="ACK49246.1"/>
    <property type="molecule type" value="Genomic_DNA"/>
</dbReference>
<gene>
    <name evidence="1" type="ordered locus">Msil_0267</name>
</gene>
<organism evidence="1 2">
    <name type="scientific">Methylocella silvestris (strain DSM 15510 / CIP 108128 / LMG 27833 / NCIMB 13906 / BL2)</name>
    <dbReference type="NCBI Taxonomy" id="395965"/>
    <lineage>
        <taxon>Bacteria</taxon>
        <taxon>Pseudomonadati</taxon>
        <taxon>Pseudomonadota</taxon>
        <taxon>Alphaproteobacteria</taxon>
        <taxon>Hyphomicrobiales</taxon>
        <taxon>Beijerinckiaceae</taxon>
        <taxon>Methylocella</taxon>
    </lineage>
</organism>
<keyword evidence="2" id="KW-1185">Reference proteome</keyword>
<evidence type="ECO:0000313" key="1">
    <source>
        <dbReference type="EMBL" id="ACK49246.1"/>
    </source>
</evidence>
<evidence type="ECO:0000313" key="2">
    <source>
        <dbReference type="Proteomes" id="UP000002257"/>
    </source>
</evidence>
<dbReference type="Proteomes" id="UP000002257">
    <property type="component" value="Chromosome"/>
</dbReference>
<name>B8EP08_METSB</name>
<accession>B8EP08</accession>
<sequence>MSEKIISLRGDIIPPPSEPNPTVVEELERLLEAARSGEIRGFAGAYVHRDKVVSYSYAGSVGSYAMLGGVECLKERLLRIAMDCD</sequence>
<reference evidence="1 2" key="1">
    <citation type="journal article" date="2010" name="J. Bacteriol.">
        <title>Complete genome sequence of the aerobic facultative methanotroph Methylocella silvestris BL2.</title>
        <authorList>
            <person name="Chen Y."/>
            <person name="Crombie A."/>
            <person name="Rahman M.T."/>
            <person name="Dedysh S.N."/>
            <person name="Liesack W."/>
            <person name="Stott M.B."/>
            <person name="Alam M."/>
            <person name="Theisen A.R."/>
            <person name="Murrell J.C."/>
            <person name="Dunfield P.F."/>
        </authorList>
    </citation>
    <scope>NUCLEOTIDE SEQUENCE [LARGE SCALE GENOMIC DNA]</scope>
    <source>
        <strain evidence="2">DSM 15510 / CIP 108128 / LMG 27833 / NCIMB 13906 / BL2</strain>
    </source>
</reference>
<protein>
    <submittedName>
        <fullName evidence="1">Uncharacterized protein</fullName>
    </submittedName>
</protein>
<dbReference type="RefSeq" id="WP_012589316.1">
    <property type="nucleotide sequence ID" value="NC_011666.1"/>
</dbReference>
<dbReference type="eggNOG" id="ENOG5033DZW">
    <property type="taxonomic scope" value="Bacteria"/>
</dbReference>
<dbReference type="KEGG" id="msl:Msil_0267"/>
<dbReference type="HOGENOM" id="CLU_2508940_0_0_5"/>
<dbReference type="AlphaFoldDB" id="B8EP08"/>
<proteinExistence type="predicted"/>